<evidence type="ECO:0000313" key="4">
    <source>
        <dbReference type="EMBL" id="TFC06869.1"/>
    </source>
</evidence>
<evidence type="ECO:0000259" key="3">
    <source>
        <dbReference type="Pfam" id="PF22504"/>
    </source>
</evidence>
<feature type="signal peptide" evidence="2">
    <location>
        <begin position="1"/>
        <end position="23"/>
    </location>
</feature>
<evidence type="ECO:0000256" key="2">
    <source>
        <dbReference type="SAM" id="SignalP"/>
    </source>
</evidence>
<feature type="compositionally biased region" description="Low complexity" evidence="1">
    <location>
        <begin position="34"/>
        <end position="46"/>
    </location>
</feature>
<proteinExistence type="predicted"/>
<comment type="caution">
    <text evidence="4">The sequence shown here is derived from an EMBL/GenBank/DDBJ whole genome shotgun (WGS) entry which is preliminary data.</text>
</comment>
<protein>
    <recommendedName>
        <fullName evidence="3">DUF6993 domain-containing protein</fullName>
    </recommendedName>
</protein>
<keyword evidence="2" id="KW-0732">Signal</keyword>
<dbReference type="Proteomes" id="UP000297643">
    <property type="component" value="Unassembled WGS sequence"/>
</dbReference>
<keyword evidence="5" id="KW-1185">Reference proteome</keyword>
<name>A0A4R8WHK9_9MICO</name>
<evidence type="ECO:0000256" key="1">
    <source>
        <dbReference type="SAM" id="MobiDB-lite"/>
    </source>
</evidence>
<organism evidence="4 5">
    <name type="scientific">Cryobacterium mannosilyticum</name>
    <dbReference type="NCBI Taxonomy" id="1259190"/>
    <lineage>
        <taxon>Bacteria</taxon>
        <taxon>Bacillati</taxon>
        <taxon>Actinomycetota</taxon>
        <taxon>Actinomycetes</taxon>
        <taxon>Micrococcales</taxon>
        <taxon>Microbacteriaceae</taxon>
        <taxon>Cryobacterium</taxon>
    </lineage>
</organism>
<evidence type="ECO:0000313" key="5">
    <source>
        <dbReference type="Proteomes" id="UP000297643"/>
    </source>
</evidence>
<dbReference type="Pfam" id="PF22504">
    <property type="entry name" value="DUF6993"/>
    <property type="match status" value="1"/>
</dbReference>
<dbReference type="InterPro" id="IPR054262">
    <property type="entry name" value="DUF6993"/>
</dbReference>
<reference evidence="4 5" key="1">
    <citation type="submission" date="2019-03" db="EMBL/GenBank/DDBJ databases">
        <title>Genomics of glacier-inhabiting Cryobacterium strains.</title>
        <authorList>
            <person name="Liu Q."/>
            <person name="Xin Y.-H."/>
        </authorList>
    </citation>
    <scope>NUCLEOTIDE SEQUENCE [LARGE SCALE GENOMIC DNA]</scope>
    <source>
        <strain evidence="4 5">RHLT2-21</strain>
    </source>
</reference>
<dbReference type="EMBL" id="SOFM01000009">
    <property type="protein sequence ID" value="TFC06869.1"/>
    <property type="molecule type" value="Genomic_DNA"/>
</dbReference>
<gene>
    <name evidence="4" type="ORF">E3O32_03845</name>
</gene>
<feature type="domain" description="DUF6993" evidence="3">
    <location>
        <begin position="75"/>
        <end position="157"/>
    </location>
</feature>
<accession>A0A4R8WHK9</accession>
<sequence>MLGTAAVLALGAGLGLGLSGCAAAPPATSPAPSPSASAPSASTPAVAPSPLPAPTLRPDQDARTNLAYFDFVASGVVAANPAAGGRDFIDALVAAGFDRARMEVTFDETSAALAADSIQFAVRFDAECLIGQNGPATGGYHGAVMPVLASGTCLVGATRQIDW</sequence>
<feature type="chain" id="PRO_5020529024" description="DUF6993 domain-containing protein" evidence="2">
    <location>
        <begin position="24"/>
        <end position="163"/>
    </location>
</feature>
<dbReference type="AlphaFoldDB" id="A0A4R8WHK9"/>
<feature type="region of interest" description="Disordered" evidence="1">
    <location>
        <begin position="25"/>
        <end position="58"/>
    </location>
</feature>